<dbReference type="GO" id="GO:0005886">
    <property type="term" value="C:plasma membrane"/>
    <property type="evidence" value="ECO:0007669"/>
    <property type="project" value="UniProtKB-SubCell"/>
</dbReference>
<dbReference type="SUPFAM" id="SSF53448">
    <property type="entry name" value="Nucleotide-diphospho-sugar transferases"/>
    <property type="match status" value="1"/>
</dbReference>
<dbReference type="CDD" id="cd00761">
    <property type="entry name" value="Glyco_tranf_GTA_type"/>
    <property type="match status" value="1"/>
</dbReference>
<dbReference type="KEGG" id="spir:CWM47_30250"/>
<dbReference type="OrthoDB" id="1016922at2"/>
<evidence type="ECO:0000256" key="1">
    <source>
        <dbReference type="ARBA" id="ARBA00004236"/>
    </source>
</evidence>
<evidence type="ECO:0000313" key="7">
    <source>
        <dbReference type="EMBL" id="AUD05753.1"/>
    </source>
</evidence>
<dbReference type="RefSeq" id="WP_100992306.1">
    <property type="nucleotide sequence ID" value="NZ_CP025096.1"/>
</dbReference>
<dbReference type="Pfam" id="PF00535">
    <property type="entry name" value="Glycos_transf_2"/>
    <property type="match status" value="1"/>
</dbReference>
<dbReference type="Gene3D" id="3.90.550.10">
    <property type="entry name" value="Spore Coat Polysaccharide Biosynthesis Protein SpsA, Chain A"/>
    <property type="match status" value="1"/>
</dbReference>
<comment type="subcellular location">
    <subcellularLocation>
        <location evidence="1">Cell membrane</location>
    </subcellularLocation>
</comment>
<evidence type="ECO:0000256" key="2">
    <source>
        <dbReference type="ARBA" id="ARBA00022475"/>
    </source>
</evidence>
<dbReference type="Proteomes" id="UP000232883">
    <property type="component" value="Chromosome"/>
</dbReference>
<keyword evidence="5" id="KW-0472">Membrane</keyword>
<evidence type="ECO:0000256" key="5">
    <source>
        <dbReference type="ARBA" id="ARBA00023136"/>
    </source>
</evidence>
<organism evidence="7 8">
    <name type="scientific">Spirosoma pollinicola</name>
    <dbReference type="NCBI Taxonomy" id="2057025"/>
    <lineage>
        <taxon>Bacteria</taxon>
        <taxon>Pseudomonadati</taxon>
        <taxon>Bacteroidota</taxon>
        <taxon>Cytophagia</taxon>
        <taxon>Cytophagales</taxon>
        <taxon>Cytophagaceae</taxon>
        <taxon>Spirosoma</taxon>
    </lineage>
</organism>
<keyword evidence="4 7" id="KW-0808">Transferase</keyword>
<dbReference type="AlphaFoldDB" id="A0A2K8Z7A4"/>
<dbReference type="EMBL" id="CP025096">
    <property type="protein sequence ID" value="AUD05753.1"/>
    <property type="molecule type" value="Genomic_DNA"/>
</dbReference>
<feature type="domain" description="Glycosyltransferase 2-like" evidence="6">
    <location>
        <begin position="46"/>
        <end position="200"/>
    </location>
</feature>
<evidence type="ECO:0000256" key="4">
    <source>
        <dbReference type="ARBA" id="ARBA00022679"/>
    </source>
</evidence>
<dbReference type="PANTHER" id="PTHR43646:SF2">
    <property type="entry name" value="GLYCOSYLTRANSFERASE 2-LIKE DOMAIN-CONTAINING PROTEIN"/>
    <property type="match status" value="1"/>
</dbReference>
<evidence type="ECO:0000313" key="8">
    <source>
        <dbReference type="Proteomes" id="UP000232883"/>
    </source>
</evidence>
<reference evidence="7 8" key="1">
    <citation type="submission" date="2017-11" db="EMBL/GenBank/DDBJ databases">
        <title>Taxonomic description and genome sequences of Spirosoma HA7 sp. nov., isolated from pollen microhabitat of Corylus avellana.</title>
        <authorList>
            <person name="Ambika Manirajan B."/>
            <person name="Suarez C."/>
            <person name="Ratering S."/>
            <person name="Geissler-Plaum R."/>
            <person name="Cardinale M."/>
            <person name="Sylvia S."/>
        </authorList>
    </citation>
    <scope>NUCLEOTIDE SEQUENCE [LARGE SCALE GENOMIC DNA]</scope>
    <source>
        <strain evidence="7 8">HA7</strain>
    </source>
</reference>
<sequence length="287" mass="32140">MRLFTIPEWVQKHTQFAGKGSTISANELQSLKANLQQFSVSDPEVSIVIPAYNEEENILQTLSSLACLKTSYRTELIVANNNSADRTQELLDLCGVQSVFVADQGISYARQAGLDKARGTYIVSADADSLYPPDWLDALVTPLKQPNIACSYGTYSFIPSDNKARFPLGLHELTSETFKKIKRKNREFVDVMGFNFAYRKADGLAVGGFRHDLDRKATGRSEDGWMAYCLSQKGALHRVSSSNARAWTGDRRLMESGSLGKAYLFRVKKEMKRLNLYFTRKGVVKPL</sequence>
<evidence type="ECO:0000256" key="3">
    <source>
        <dbReference type="ARBA" id="ARBA00022676"/>
    </source>
</evidence>
<dbReference type="GO" id="GO:0016757">
    <property type="term" value="F:glycosyltransferase activity"/>
    <property type="evidence" value="ECO:0007669"/>
    <property type="project" value="UniProtKB-KW"/>
</dbReference>
<dbReference type="PANTHER" id="PTHR43646">
    <property type="entry name" value="GLYCOSYLTRANSFERASE"/>
    <property type="match status" value="1"/>
</dbReference>
<keyword evidence="8" id="KW-1185">Reference proteome</keyword>
<protein>
    <submittedName>
        <fullName evidence="7">Glycosyl transferase family 2</fullName>
    </submittedName>
</protein>
<gene>
    <name evidence="7" type="ORF">CWM47_30250</name>
</gene>
<dbReference type="InterPro" id="IPR001173">
    <property type="entry name" value="Glyco_trans_2-like"/>
</dbReference>
<proteinExistence type="predicted"/>
<keyword evidence="2" id="KW-1003">Cell membrane</keyword>
<dbReference type="InterPro" id="IPR029044">
    <property type="entry name" value="Nucleotide-diphossugar_trans"/>
</dbReference>
<evidence type="ECO:0000259" key="6">
    <source>
        <dbReference type="Pfam" id="PF00535"/>
    </source>
</evidence>
<keyword evidence="3" id="KW-0328">Glycosyltransferase</keyword>
<accession>A0A2K8Z7A4</accession>
<name>A0A2K8Z7A4_9BACT</name>